<protein>
    <submittedName>
        <fullName evidence="1">Uncharacterized protein</fullName>
    </submittedName>
</protein>
<sequence>MLYQCFLDDSKDKHQEFAYVCAGFYARKEDWEAFYTAWNNQLKAEGITYFKTSEFKWLTKEFQRFRILPEPYGRQAATLVRERLIDLAMHSKGIRGIGVSIPVSVYNELRELPLASEFFTENIYKFAFESLLFKLSSMLAPHTVAFVHDEGDDFNELHDVYMAFKTANHETGKRLGPFLPLDDKIHAPLQIADILANSVMGKHSDMLKGREVNPLEVEFIQQSEFFTFTKEFGLAVMKVNYQERGIPLPDYLESIVVP</sequence>
<accession>A0ACC5NTA9</accession>
<evidence type="ECO:0000313" key="1">
    <source>
        <dbReference type="EMBL" id="MBB5337807.1"/>
    </source>
</evidence>
<dbReference type="Proteomes" id="UP000569005">
    <property type="component" value="Unassembled WGS sequence"/>
</dbReference>
<dbReference type="EMBL" id="JACHEA010000001">
    <property type="protein sequence ID" value="MBB5337807.1"/>
    <property type="molecule type" value="Genomic_DNA"/>
</dbReference>
<gene>
    <name evidence="1" type="ORF">HDF13_000140</name>
</gene>
<name>A0ACC5NTA9_9BACT</name>
<reference evidence="1" key="1">
    <citation type="submission" date="2020-08" db="EMBL/GenBank/DDBJ databases">
        <title>Genomic Encyclopedia of Type Strains, Phase IV (KMG-V): Genome sequencing to study the core and pangenomes of soil and plant-associated prokaryotes.</title>
        <authorList>
            <person name="Whitman W."/>
        </authorList>
    </citation>
    <scope>NUCLEOTIDE SEQUENCE</scope>
    <source>
        <strain evidence="1">M8UP15</strain>
    </source>
</reference>
<comment type="caution">
    <text evidence="1">The sequence shown here is derived from an EMBL/GenBank/DDBJ whole genome shotgun (WGS) entry which is preliminary data.</text>
</comment>
<organism evidence="1 2">
    <name type="scientific">Tunturiibacter gelidiferens</name>
    <dbReference type="NCBI Taxonomy" id="3069689"/>
    <lineage>
        <taxon>Bacteria</taxon>
        <taxon>Pseudomonadati</taxon>
        <taxon>Acidobacteriota</taxon>
        <taxon>Terriglobia</taxon>
        <taxon>Terriglobales</taxon>
        <taxon>Acidobacteriaceae</taxon>
        <taxon>Tunturiibacter</taxon>
    </lineage>
</organism>
<evidence type="ECO:0000313" key="2">
    <source>
        <dbReference type="Proteomes" id="UP000569005"/>
    </source>
</evidence>
<keyword evidence="2" id="KW-1185">Reference proteome</keyword>
<proteinExistence type="predicted"/>